<feature type="region of interest" description="Disordered" evidence="3">
    <location>
        <begin position="561"/>
        <end position="599"/>
    </location>
</feature>
<reference evidence="5" key="3">
    <citation type="submission" date="2025-09" db="UniProtKB">
        <authorList>
            <consortium name="Ensembl"/>
        </authorList>
    </citation>
    <scope>IDENTIFICATION</scope>
</reference>
<evidence type="ECO:0000256" key="1">
    <source>
        <dbReference type="ARBA" id="ARBA00004173"/>
    </source>
</evidence>
<dbReference type="GO" id="GO:0003723">
    <property type="term" value="F:RNA binding"/>
    <property type="evidence" value="ECO:0007669"/>
    <property type="project" value="TreeGrafter"/>
</dbReference>
<reference evidence="5" key="1">
    <citation type="submission" date="2019-08" db="EMBL/GenBank/DDBJ databases">
        <title>Three high-quality genomes provides insights into domestication of ducks.</title>
        <authorList>
            <person name="Hou Z.C."/>
            <person name="Zhu F."/>
            <person name="Yin Z.T."/>
            <person name="Zhang F."/>
        </authorList>
    </citation>
    <scope>NUCLEOTIDE SEQUENCE [LARGE SCALE GENOMIC DNA]</scope>
</reference>
<feature type="region of interest" description="Disordered" evidence="3">
    <location>
        <begin position="1"/>
        <end position="23"/>
    </location>
</feature>
<feature type="domain" description="RAP" evidence="4">
    <location>
        <begin position="631"/>
        <end position="691"/>
    </location>
</feature>
<dbReference type="PROSITE" id="PS51286">
    <property type="entry name" value="RAP"/>
    <property type="match status" value="1"/>
</dbReference>
<dbReference type="InterPro" id="IPR010622">
    <property type="entry name" value="FAST_Leu-rich"/>
</dbReference>
<dbReference type="Ensembl" id="ENSAPLT00020008624.1">
    <property type="protein sequence ID" value="ENSAPLP00020008009.1"/>
    <property type="gene ID" value="ENSAPLG00020005889.1"/>
</dbReference>
<proteinExistence type="predicted"/>
<dbReference type="InterPro" id="IPR013579">
    <property type="entry name" value="FAST_2"/>
</dbReference>
<dbReference type="GO" id="GO:0035770">
    <property type="term" value="C:ribonucleoprotein granule"/>
    <property type="evidence" value="ECO:0007669"/>
    <property type="project" value="TreeGrafter"/>
</dbReference>
<dbReference type="InterPro" id="IPR013584">
    <property type="entry name" value="RAP"/>
</dbReference>
<name>A0A8B9SLG6_ANAPL</name>
<dbReference type="Proteomes" id="UP000694400">
    <property type="component" value="Chromosome 4"/>
</dbReference>
<protein>
    <submittedName>
        <fullName evidence="5">FAST kinase domains 5</fullName>
    </submittedName>
</protein>
<dbReference type="Pfam" id="PF08373">
    <property type="entry name" value="RAP"/>
    <property type="match status" value="1"/>
</dbReference>
<dbReference type="SMART" id="SM00952">
    <property type="entry name" value="RAP"/>
    <property type="match status" value="1"/>
</dbReference>
<dbReference type="Pfam" id="PF06743">
    <property type="entry name" value="FAST_1"/>
    <property type="match status" value="1"/>
</dbReference>
<dbReference type="Pfam" id="PF08368">
    <property type="entry name" value="FAST_2"/>
    <property type="match status" value="1"/>
</dbReference>
<evidence type="ECO:0000313" key="6">
    <source>
        <dbReference type="Proteomes" id="UP000694400"/>
    </source>
</evidence>
<evidence type="ECO:0000256" key="2">
    <source>
        <dbReference type="ARBA" id="ARBA00023128"/>
    </source>
</evidence>
<dbReference type="PANTHER" id="PTHR21228">
    <property type="entry name" value="FAST LEU-RICH DOMAIN-CONTAINING"/>
    <property type="match status" value="1"/>
</dbReference>
<comment type="subcellular location">
    <subcellularLocation>
        <location evidence="1">Mitochondrion</location>
    </subcellularLocation>
</comment>
<evidence type="ECO:0000256" key="3">
    <source>
        <dbReference type="SAM" id="MobiDB-lite"/>
    </source>
</evidence>
<keyword evidence="2" id="KW-0496">Mitochondrion</keyword>
<dbReference type="GO" id="GO:0044528">
    <property type="term" value="P:regulation of mitochondrial mRNA stability"/>
    <property type="evidence" value="ECO:0007669"/>
    <property type="project" value="InterPro"/>
</dbReference>
<sequence length="703" mass="78936">FHAQILPSASSTATLRQKVESPRRGSSLISQVLKKTPLRAKQEVEKEQSELHDSKEDPRVFQRGRPEYKSLCYDRFETLETLPGEEAEAILVGVTSWGGNQSPATITECFHKLSRLPEEHRAALLAEPGFDTLSRCAVEQIQGFSTPQLIEILKACVRLGRDFCRRAWAMSLEQLLLVADCWRCLPRAVPSYLSILFSYAARSCQDLALPQLVQLLYIIGEGRRAPPELVQKLEGVIWKHLDACTLEEVGAISLGLFKSLSAVPERLVRRIAERVAPELEEMSTYALVNVLKLLRYARLDHLPLLRELGKVIPPRIPTTNVQGLMHVALACSSLHYYDEAVLAAVAAALPSKVAYCRSKDAAKFLWSFGCLDYEPPNEEEFYSSLIEHTRRKLREFDRFPEHLLTGLLGLAFVGRFPEELIDYALSEDFVQKTRNSKYELGKDLFTLGRSVEIECPGYRGSRLSPQLSQEMTQLVLAFAQQEIFVRPEIVEAVSLLESVLGGPEYVKSHMILPHARSSDLEVHLAADGRPVPFNVKDSAGRELRDIGVSLTDELMAQLLKGKCSTQPRRGAENEATAPGWEPRGEKQAPQTPFSGRSGPARISLHISPPLGGFLDAPSSPALPQQPGGVKLAIQVSNRNHYCYLSKRLLGLHRLKRRQLRLLGYVVLELPFWEWFPLLKRTRSEKLSYLHYKVFDPALLRGAP</sequence>
<evidence type="ECO:0000313" key="5">
    <source>
        <dbReference type="Ensembl" id="ENSAPLP00020008009.1"/>
    </source>
</evidence>
<accession>A0A8B9SLG6</accession>
<dbReference type="GO" id="GO:0000963">
    <property type="term" value="P:mitochondrial RNA processing"/>
    <property type="evidence" value="ECO:0007669"/>
    <property type="project" value="TreeGrafter"/>
</dbReference>
<dbReference type="GO" id="GO:0005759">
    <property type="term" value="C:mitochondrial matrix"/>
    <property type="evidence" value="ECO:0007669"/>
    <property type="project" value="TreeGrafter"/>
</dbReference>
<reference evidence="5" key="2">
    <citation type="submission" date="2025-08" db="UniProtKB">
        <authorList>
            <consortium name="Ensembl"/>
        </authorList>
    </citation>
    <scope>IDENTIFICATION</scope>
</reference>
<dbReference type="PANTHER" id="PTHR21228:SF70">
    <property type="entry name" value="FAST KINASE DOMAIN-CONTAINING PROTEIN 5, MITOCHONDRIAL"/>
    <property type="match status" value="1"/>
</dbReference>
<dbReference type="InterPro" id="IPR050870">
    <property type="entry name" value="FAST_kinase"/>
</dbReference>
<dbReference type="AlphaFoldDB" id="A0A8B9SLG6"/>
<evidence type="ECO:0000259" key="4">
    <source>
        <dbReference type="PROSITE" id="PS51286"/>
    </source>
</evidence>
<organism evidence="5 6">
    <name type="scientific">Anas platyrhynchos</name>
    <name type="common">Mallard</name>
    <name type="synonym">Anas boschas</name>
    <dbReference type="NCBI Taxonomy" id="8839"/>
    <lineage>
        <taxon>Eukaryota</taxon>
        <taxon>Metazoa</taxon>
        <taxon>Chordata</taxon>
        <taxon>Craniata</taxon>
        <taxon>Vertebrata</taxon>
        <taxon>Euteleostomi</taxon>
        <taxon>Archelosauria</taxon>
        <taxon>Archosauria</taxon>
        <taxon>Dinosauria</taxon>
        <taxon>Saurischia</taxon>
        <taxon>Theropoda</taxon>
        <taxon>Coelurosauria</taxon>
        <taxon>Aves</taxon>
        <taxon>Neognathae</taxon>
        <taxon>Galloanserae</taxon>
        <taxon>Anseriformes</taxon>
        <taxon>Anatidae</taxon>
        <taxon>Anatinae</taxon>
        <taxon>Anas</taxon>
    </lineage>
</organism>